<sequence>MASEDETSESSFYGDEDEKTRLEELVNTYDPEKYWDGHATRLSTIQHVEKEKEKNRSVSLNKNEAFDNHHAKITTSSDPWIRIFHPDRSTDEIGDIPMFVREGTHLLRGYVQDKTATRSTPNPAKKAALTRRLESDLFALARETGVVSGKWMLFVSREEIRSVWRAVAQATGAGELGVAAKVARDDLNQCGNHDSRLVAVYTRDFEDRRDVARVLGGLKEMGVMGGKGERRRTIYYKCDAWTYLEIKANNPYGLKASLYSSRDEI</sequence>
<dbReference type="SUPFAM" id="SSF55418">
    <property type="entry name" value="eIF4e-like"/>
    <property type="match status" value="1"/>
</dbReference>
<dbReference type="Pfam" id="PF08939">
    <property type="entry name" value="Bles03"/>
    <property type="match status" value="1"/>
</dbReference>
<comment type="similarity">
    <text evidence="1">Belongs to the UPF0696 family.</text>
</comment>
<name>A0A1L9SNE5_9EURO</name>
<evidence type="ECO:0000256" key="2">
    <source>
        <dbReference type="SAM" id="MobiDB-lite"/>
    </source>
</evidence>
<keyword evidence="4" id="KW-1185">Reference proteome</keyword>
<organism evidence="3 4">
    <name type="scientific">Penicilliopsis zonata CBS 506.65</name>
    <dbReference type="NCBI Taxonomy" id="1073090"/>
    <lineage>
        <taxon>Eukaryota</taxon>
        <taxon>Fungi</taxon>
        <taxon>Dikarya</taxon>
        <taxon>Ascomycota</taxon>
        <taxon>Pezizomycotina</taxon>
        <taxon>Eurotiomycetes</taxon>
        <taxon>Eurotiomycetidae</taxon>
        <taxon>Eurotiales</taxon>
        <taxon>Aspergillaceae</taxon>
        <taxon>Penicilliopsis</taxon>
    </lineage>
</organism>
<dbReference type="OrthoDB" id="10067381at2759"/>
<evidence type="ECO:0000313" key="3">
    <source>
        <dbReference type="EMBL" id="OJJ48631.1"/>
    </source>
</evidence>
<dbReference type="RefSeq" id="XP_022583141.1">
    <property type="nucleotide sequence ID" value="XM_022725270.1"/>
</dbReference>
<dbReference type="InterPro" id="IPR015034">
    <property type="entry name" value="Bles03"/>
</dbReference>
<accession>A0A1L9SNE5</accession>
<gene>
    <name evidence="3" type="ORF">ASPZODRAFT_14758</name>
</gene>
<dbReference type="EMBL" id="KV878339">
    <property type="protein sequence ID" value="OJJ48631.1"/>
    <property type="molecule type" value="Genomic_DNA"/>
</dbReference>
<dbReference type="InterPro" id="IPR023398">
    <property type="entry name" value="TIF_eIF4e-like"/>
</dbReference>
<evidence type="ECO:0000313" key="4">
    <source>
        <dbReference type="Proteomes" id="UP000184188"/>
    </source>
</evidence>
<dbReference type="Gene3D" id="3.30.760.10">
    <property type="entry name" value="RNA Cap, Translation Initiation Factor Eif4e"/>
    <property type="match status" value="1"/>
</dbReference>
<protein>
    <recommendedName>
        <fullName evidence="5">DUF1917 domain-containing protein</fullName>
    </recommendedName>
</protein>
<dbReference type="VEuPathDB" id="FungiDB:ASPZODRAFT_14758"/>
<proteinExistence type="inferred from homology"/>
<dbReference type="PANTHER" id="PTHR31977">
    <property type="entry name" value="UPF0696 PROTEIN C11ORF68"/>
    <property type="match status" value="1"/>
</dbReference>
<dbReference type="AlphaFoldDB" id="A0A1L9SNE5"/>
<dbReference type="PANTHER" id="PTHR31977:SF1">
    <property type="entry name" value="UPF0696 PROTEIN C11ORF68"/>
    <property type="match status" value="1"/>
</dbReference>
<feature type="region of interest" description="Disordered" evidence="2">
    <location>
        <begin position="1"/>
        <end position="20"/>
    </location>
</feature>
<dbReference type="Proteomes" id="UP000184188">
    <property type="component" value="Unassembled WGS sequence"/>
</dbReference>
<evidence type="ECO:0008006" key="5">
    <source>
        <dbReference type="Google" id="ProtNLM"/>
    </source>
</evidence>
<dbReference type="GeneID" id="34611735"/>
<evidence type="ECO:0000256" key="1">
    <source>
        <dbReference type="ARBA" id="ARBA00010568"/>
    </source>
</evidence>
<reference evidence="4" key="1">
    <citation type="journal article" date="2017" name="Genome Biol.">
        <title>Comparative genomics reveals high biological diversity and specific adaptations in the industrially and medically important fungal genus Aspergillus.</title>
        <authorList>
            <person name="de Vries R.P."/>
            <person name="Riley R."/>
            <person name="Wiebenga A."/>
            <person name="Aguilar-Osorio G."/>
            <person name="Amillis S."/>
            <person name="Uchima C.A."/>
            <person name="Anderluh G."/>
            <person name="Asadollahi M."/>
            <person name="Askin M."/>
            <person name="Barry K."/>
            <person name="Battaglia E."/>
            <person name="Bayram O."/>
            <person name="Benocci T."/>
            <person name="Braus-Stromeyer S.A."/>
            <person name="Caldana C."/>
            <person name="Canovas D."/>
            <person name="Cerqueira G.C."/>
            <person name="Chen F."/>
            <person name="Chen W."/>
            <person name="Choi C."/>
            <person name="Clum A."/>
            <person name="Dos Santos R.A."/>
            <person name="Damasio A.R."/>
            <person name="Diallinas G."/>
            <person name="Emri T."/>
            <person name="Fekete E."/>
            <person name="Flipphi M."/>
            <person name="Freyberg S."/>
            <person name="Gallo A."/>
            <person name="Gournas C."/>
            <person name="Habgood R."/>
            <person name="Hainaut M."/>
            <person name="Harispe M.L."/>
            <person name="Henrissat B."/>
            <person name="Hilden K.S."/>
            <person name="Hope R."/>
            <person name="Hossain A."/>
            <person name="Karabika E."/>
            <person name="Karaffa L."/>
            <person name="Karanyi Z."/>
            <person name="Krasevec N."/>
            <person name="Kuo A."/>
            <person name="Kusch H."/>
            <person name="LaButti K."/>
            <person name="Lagendijk E.L."/>
            <person name="Lapidus A."/>
            <person name="Levasseur A."/>
            <person name="Lindquist E."/>
            <person name="Lipzen A."/>
            <person name="Logrieco A.F."/>
            <person name="MacCabe A."/>
            <person name="Maekelae M.R."/>
            <person name="Malavazi I."/>
            <person name="Melin P."/>
            <person name="Meyer V."/>
            <person name="Mielnichuk N."/>
            <person name="Miskei M."/>
            <person name="Molnar A.P."/>
            <person name="Mule G."/>
            <person name="Ngan C.Y."/>
            <person name="Orejas M."/>
            <person name="Orosz E."/>
            <person name="Ouedraogo J.P."/>
            <person name="Overkamp K.M."/>
            <person name="Park H.-S."/>
            <person name="Perrone G."/>
            <person name="Piumi F."/>
            <person name="Punt P.J."/>
            <person name="Ram A.F."/>
            <person name="Ramon A."/>
            <person name="Rauscher S."/>
            <person name="Record E."/>
            <person name="Riano-Pachon D.M."/>
            <person name="Robert V."/>
            <person name="Roehrig J."/>
            <person name="Ruller R."/>
            <person name="Salamov A."/>
            <person name="Salih N.S."/>
            <person name="Samson R.A."/>
            <person name="Sandor E."/>
            <person name="Sanguinetti M."/>
            <person name="Schuetze T."/>
            <person name="Sepcic K."/>
            <person name="Shelest E."/>
            <person name="Sherlock G."/>
            <person name="Sophianopoulou V."/>
            <person name="Squina F.M."/>
            <person name="Sun H."/>
            <person name="Susca A."/>
            <person name="Todd R.B."/>
            <person name="Tsang A."/>
            <person name="Unkles S.E."/>
            <person name="van de Wiele N."/>
            <person name="van Rossen-Uffink D."/>
            <person name="Oliveira J.V."/>
            <person name="Vesth T.C."/>
            <person name="Visser J."/>
            <person name="Yu J.-H."/>
            <person name="Zhou M."/>
            <person name="Andersen M.R."/>
            <person name="Archer D.B."/>
            <person name="Baker S.E."/>
            <person name="Benoit I."/>
            <person name="Brakhage A.A."/>
            <person name="Braus G.H."/>
            <person name="Fischer R."/>
            <person name="Frisvad J.C."/>
            <person name="Goldman G.H."/>
            <person name="Houbraken J."/>
            <person name="Oakley B."/>
            <person name="Pocsi I."/>
            <person name="Scazzocchio C."/>
            <person name="Seiboth B."/>
            <person name="vanKuyk P.A."/>
            <person name="Wortman J."/>
            <person name="Dyer P.S."/>
            <person name="Grigoriev I.V."/>
        </authorList>
    </citation>
    <scope>NUCLEOTIDE SEQUENCE [LARGE SCALE GENOMIC DNA]</scope>
    <source>
        <strain evidence="4">CBS 506.65</strain>
    </source>
</reference>